<name>A0ABX7I605_9BACT</name>
<gene>
    <name evidence="2" type="ORF">HWI92_11725</name>
</gene>
<dbReference type="RefSeq" id="WP_204663954.1">
    <property type="nucleotide sequence ID" value="NZ_CP056775.1"/>
</dbReference>
<feature type="chain" id="PRO_5045187023" evidence="1">
    <location>
        <begin position="22"/>
        <end position="104"/>
    </location>
</feature>
<organism evidence="2 3">
    <name type="scientific">Dyadobacter sandarakinus</name>
    <dbReference type="NCBI Taxonomy" id="2747268"/>
    <lineage>
        <taxon>Bacteria</taxon>
        <taxon>Pseudomonadati</taxon>
        <taxon>Bacteroidota</taxon>
        <taxon>Cytophagia</taxon>
        <taxon>Cytophagales</taxon>
        <taxon>Spirosomataceae</taxon>
        <taxon>Dyadobacter</taxon>
    </lineage>
</organism>
<accession>A0ABX7I605</accession>
<proteinExistence type="predicted"/>
<reference evidence="2 3" key="1">
    <citation type="submission" date="2020-06" db="EMBL/GenBank/DDBJ databases">
        <title>Dyadobacter sandarakinus sp. nov., isolated from the soil of the Arctic Yellow River Station.</title>
        <authorList>
            <person name="Zhang Y."/>
            <person name="Peng F."/>
        </authorList>
    </citation>
    <scope>NUCLEOTIDE SEQUENCE [LARGE SCALE GENOMIC DNA]</scope>
    <source>
        <strain evidence="2 3">Q3-56</strain>
    </source>
</reference>
<evidence type="ECO:0000313" key="2">
    <source>
        <dbReference type="EMBL" id="QRR01526.1"/>
    </source>
</evidence>
<sequence>MKWFVYLFSLYLLTLSGFTCEGDSDCCSDQRTQQSSSTHHGDEHQTHGTCVPFLACGACNSILPNEILVSLPEKVSAIDSVPFYYLETAWTNAPGWIWQPPQIS</sequence>
<dbReference type="EMBL" id="CP056775">
    <property type="protein sequence ID" value="QRR01526.1"/>
    <property type="molecule type" value="Genomic_DNA"/>
</dbReference>
<evidence type="ECO:0000256" key="1">
    <source>
        <dbReference type="SAM" id="SignalP"/>
    </source>
</evidence>
<evidence type="ECO:0000313" key="3">
    <source>
        <dbReference type="Proteomes" id="UP000612680"/>
    </source>
</evidence>
<keyword evidence="1" id="KW-0732">Signal</keyword>
<keyword evidence="3" id="KW-1185">Reference proteome</keyword>
<protein>
    <submittedName>
        <fullName evidence="2">Uncharacterized protein</fullName>
    </submittedName>
</protein>
<dbReference type="Proteomes" id="UP000612680">
    <property type="component" value="Chromosome"/>
</dbReference>
<feature type="signal peptide" evidence="1">
    <location>
        <begin position="1"/>
        <end position="21"/>
    </location>
</feature>